<dbReference type="SMR" id="A2GA72"/>
<keyword evidence="2" id="KW-1185">Reference proteome</keyword>
<organism evidence="1 2">
    <name type="scientific">Trichomonas vaginalis (strain ATCC PRA-98 / G3)</name>
    <dbReference type="NCBI Taxonomy" id="412133"/>
    <lineage>
        <taxon>Eukaryota</taxon>
        <taxon>Metamonada</taxon>
        <taxon>Parabasalia</taxon>
        <taxon>Trichomonadida</taxon>
        <taxon>Trichomonadidae</taxon>
        <taxon>Trichomonas</taxon>
    </lineage>
</organism>
<name>A2GA72_TRIV3</name>
<dbReference type="InParanoid" id="A2GA72"/>
<sequence>MESIPFDQVPEACKQLLNNATTNPRMYISLASAKLQKDGLSIVYHIEIGIESGVVVNVNNVHLAHTTLEQFNSYVVDYFKGNPHIIEFPTKKSLDVLDQTIANRTKDKIQEYFIQLLRIPGFFLFEPFLKMFGLDPSFFVI</sequence>
<dbReference type="VEuPathDB" id="TrichDB:TVAG_332030"/>
<dbReference type="VEuPathDB" id="TrichDB:TVAGG3_0123590"/>
<reference evidence="1" key="1">
    <citation type="submission" date="2006-10" db="EMBL/GenBank/DDBJ databases">
        <authorList>
            <person name="Amadeo P."/>
            <person name="Zhao Q."/>
            <person name="Wortman J."/>
            <person name="Fraser-Liggett C."/>
            <person name="Carlton J."/>
        </authorList>
    </citation>
    <scope>NUCLEOTIDE SEQUENCE</scope>
    <source>
        <strain evidence="1">G3</strain>
    </source>
</reference>
<dbReference type="RefSeq" id="XP_001298876.1">
    <property type="nucleotide sequence ID" value="XM_001298875.1"/>
</dbReference>
<proteinExistence type="predicted"/>
<dbReference type="EMBL" id="DS114780">
    <property type="protein sequence ID" value="EAX85946.1"/>
    <property type="molecule type" value="Genomic_DNA"/>
</dbReference>
<evidence type="ECO:0000313" key="1">
    <source>
        <dbReference type="EMBL" id="EAX85946.1"/>
    </source>
</evidence>
<evidence type="ECO:0000313" key="2">
    <source>
        <dbReference type="Proteomes" id="UP000001542"/>
    </source>
</evidence>
<dbReference type="Proteomes" id="UP000001542">
    <property type="component" value="Unassembled WGS sequence"/>
</dbReference>
<gene>
    <name evidence="1" type="ORF">TVAG_332030</name>
</gene>
<accession>A2GA72</accession>
<protein>
    <submittedName>
        <fullName evidence="1">Uncharacterized protein</fullName>
    </submittedName>
</protein>
<dbReference type="KEGG" id="tva:4743589"/>
<reference evidence="1" key="2">
    <citation type="journal article" date="2007" name="Science">
        <title>Draft genome sequence of the sexually transmitted pathogen Trichomonas vaginalis.</title>
        <authorList>
            <person name="Carlton J.M."/>
            <person name="Hirt R.P."/>
            <person name="Silva J.C."/>
            <person name="Delcher A.L."/>
            <person name="Schatz M."/>
            <person name="Zhao Q."/>
            <person name="Wortman J.R."/>
            <person name="Bidwell S.L."/>
            <person name="Alsmark U.C.M."/>
            <person name="Besteiro S."/>
            <person name="Sicheritz-Ponten T."/>
            <person name="Noel C.J."/>
            <person name="Dacks J.B."/>
            <person name="Foster P.G."/>
            <person name="Simillion C."/>
            <person name="Van de Peer Y."/>
            <person name="Miranda-Saavedra D."/>
            <person name="Barton G.J."/>
            <person name="Westrop G.D."/>
            <person name="Mueller S."/>
            <person name="Dessi D."/>
            <person name="Fiori P.L."/>
            <person name="Ren Q."/>
            <person name="Paulsen I."/>
            <person name="Zhang H."/>
            <person name="Bastida-Corcuera F.D."/>
            <person name="Simoes-Barbosa A."/>
            <person name="Brown M.T."/>
            <person name="Hayes R.D."/>
            <person name="Mukherjee M."/>
            <person name="Okumura C.Y."/>
            <person name="Schneider R."/>
            <person name="Smith A.J."/>
            <person name="Vanacova S."/>
            <person name="Villalvazo M."/>
            <person name="Haas B.J."/>
            <person name="Pertea M."/>
            <person name="Feldblyum T.V."/>
            <person name="Utterback T.R."/>
            <person name="Shu C.L."/>
            <person name="Osoegawa K."/>
            <person name="de Jong P.J."/>
            <person name="Hrdy I."/>
            <person name="Horvathova L."/>
            <person name="Zubacova Z."/>
            <person name="Dolezal P."/>
            <person name="Malik S.B."/>
            <person name="Logsdon J.M. Jr."/>
            <person name="Henze K."/>
            <person name="Gupta A."/>
            <person name="Wang C.C."/>
            <person name="Dunne R.L."/>
            <person name="Upcroft J.A."/>
            <person name="Upcroft P."/>
            <person name="White O."/>
            <person name="Salzberg S.L."/>
            <person name="Tang P."/>
            <person name="Chiu C.-H."/>
            <person name="Lee Y.-S."/>
            <person name="Embley T.M."/>
            <person name="Coombs G.H."/>
            <person name="Mottram J.C."/>
            <person name="Tachezy J."/>
            <person name="Fraser-Liggett C.M."/>
            <person name="Johnson P.J."/>
        </authorList>
    </citation>
    <scope>NUCLEOTIDE SEQUENCE [LARGE SCALE GENOMIC DNA]</scope>
    <source>
        <strain evidence="1">G3</strain>
    </source>
</reference>
<dbReference type="AlphaFoldDB" id="A2GA72"/>